<reference evidence="2 3" key="1">
    <citation type="submission" date="2012-06" db="EMBL/GenBank/DDBJ databases">
        <title>Finished chromosome of genome of Crinalium epipsammum PCC 9333.</title>
        <authorList>
            <consortium name="US DOE Joint Genome Institute"/>
            <person name="Gugger M."/>
            <person name="Coursin T."/>
            <person name="Rippka R."/>
            <person name="Tandeau De Marsac N."/>
            <person name="Huntemann M."/>
            <person name="Wei C.-L."/>
            <person name="Han J."/>
            <person name="Detter J.C."/>
            <person name="Han C."/>
            <person name="Tapia R."/>
            <person name="Davenport K."/>
            <person name="Daligault H."/>
            <person name="Erkkila T."/>
            <person name="Gu W."/>
            <person name="Munk A.C.C."/>
            <person name="Teshima H."/>
            <person name="Xu Y."/>
            <person name="Chain P."/>
            <person name="Chen A."/>
            <person name="Krypides N."/>
            <person name="Mavromatis K."/>
            <person name="Markowitz V."/>
            <person name="Szeto E."/>
            <person name="Ivanova N."/>
            <person name="Mikhailova N."/>
            <person name="Ovchinnikova G."/>
            <person name="Pagani I."/>
            <person name="Pati A."/>
            <person name="Goodwin L."/>
            <person name="Peters L."/>
            <person name="Pitluck S."/>
            <person name="Woyke T."/>
            <person name="Kerfeld C."/>
        </authorList>
    </citation>
    <scope>NUCLEOTIDE SEQUENCE [LARGE SCALE GENOMIC DNA]</scope>
    <source>
        <strain evidence="2 3">PCC 9333</strain>
    </source>
</reference>
<evidence type="ECO:0000313" key="3">
    <source>
        <dbReference type="Proteomes" id="UP000010472"/>
    </source>
</evidence>
<dbReference type="KEGG" id="cep:Cri9333_0954"/>
<dbReference type="OrthoDB" id="7340239at2"/>
<dbReference type="EMBL" id="CP003620">
    <property type="protein sequence ID" value="AFZ11869.1"/>
    <property type="molecule type" value="Genomic_DNA"/>
</dbReference>
<dbReference type="Proteomes" id="UP000010472">
    <property type="component" value="Chromosome"/>
</dbReference>
<dbReference type="RefSeq" id="WP_015201991.1">
    <property type="nucleotide sequence ID" value="NC_019753.1"/>
</dbReference>
<evidence type="ECO:0000256" key="1">
    <source>
        <dbReference type="SAM" id="SignalP"/>
    </source>
</evidence>
<dbReference type="AlphaFoldDB" id="K9VWD1"/>
<evidence type="ECO:0000313" key="2">
    <source>
        <dbReference type="EMBL" id="AFZ11869.1"/>
    </source>
</evidence>
<proteinExistence type="predicted"/>
<dbReference type="eggNOG" id="COG3755">
    <property type="taxonomic scope" value="Bacteria"/>
</dbReference>
<feature type="signal peptide" evidence="1">
    <location>
        <begin position="1"/>
        <end position="24"/>
    </location>
</feature>
<protein>
    <submittedName>
        <fullName evidence="2">Uncharacterized protein</fullName>
    </submittedName>
</protein>
<name>K9VWD1_9CYAN</name>
<keyword evidence="3" id="KW-1185">Reference proteome</keyword>
<organism evidence="2 3">
    <name type="scientific">Crinalium epipsammum PCC 9333</name>
    <dbReference type="NCBI Taxonomy" id="1173022"/>
    <lineage>
        <taxon>Bacteria</taxon>
        <taxon>Bacillati</taxon>
        <taxon>Cyanobacteriota</taxon>
        <taxon>Cyanophyceae</taxon>
        <taxon>Gomontiellales</taxon>
        <taxon>Gomontiellaceae</taxon>
        <taxon>Crinalium</taxon>
    </lineage>
</organism>
<keyword evidence="1" id="KW-0732">Signal</keyword>
<feature type="chain" id="PRO_5003937224" evidence="1">
    <location>
        <begin position="25"/>
        <end position="116"/>
    </location>
</feature>
<dbReference type="HOGENOM" id="CLU_168132_0_0_3"/>
<accession>K9VWD1</accession>
<gene>
    <name evidence="2" type="ORF">Cri9333_0954</name>
</gene>
<sequence length="116" mass="13009">MLIQKFLKLSLPLVLLAGGFVSTASSTVAQTTKALPRIVTVKSMEQGDLMCYLTVVEAKVERSVGATFEICEQKKQFLNKKVRLSYQLRNVDDCQSIGPCGKTRKEWLVVRMARIK</sequence>